<reference evidence="5" key="1">
    <citation type="submission" date="2013-08" db="EMBL/GenBank/DDBJ databases">
        <authorList>
            <person name="Mendez C."/>
            <person name="Richter M."/>
            <person name="Ferrer M."/>
            <person name="Sanchez J."/>
        </authorList>
    </citation>
    <scope>NUCLEOTIDE SEQUENCE</scope>
</reference>
<accession>T0YER2</accession>
<evidence type="ECO:0000313" key="5">
    <source>
        <dbReference type="EMBL" id="EQD33886.1"/>
    </source>
</evidence>
<comment type="caution">
    <text evidence="5">The sequence shown here is derived from an EMBL/GenBank/DDBJ whole genome shotgun (WGS) entry which is preliminary data.</text>
</comment>
<protein>
    <submittedName>
        <fullName evidence="5">Succinyl-CoA synthetase, alpha subunit</fullName>
    </submittedName>
</protein>
<dbReference type="EMBL" id="AUZY01011594">
    <property type="protein sequence ID" value="EQD33886.1"/>
    <property type="molecule type" value="Genomic_DNA"/>
</dbReference>
<reference evidence="5" key="2">
    <citation type="journal article" date="2014" name="ISME J.">
        <title>Microbial stratification in low pH oxic and suboxic macroscopic growths along an acid mine drainage.</title>
        <authorList>
            <person name="Mendez-Garcia C."/>
            <person name="Mesa V."/>
            <person name="Sprenger R.R."/>
            <person name="Richter M."/>
            <person name="Diez M.S."/>
            <person name="Solano J."/>
            <person name="Bargiela R."/>
            <person name="Golyshina O.V."/>
            <person name="Manteca A."/>
            <person name="Ramos J.L."/>
            <person name="Gallego J.R."/>
            <person name="Llorente I."/>
            <person name="Martins Dos Santos V.A."/>
            <person name="Jensen O.N."/>
            <person name="Pelaez A.I."/>
            <person name="Sanchez J."/>
            <person name="Ferrer M."/>
        </authorList>
    </citation>
    <scope>NUCLEOTIDE SEQUENCE</scope>
</reference>
<dbReference type="FunFam" id="3.40.50.261:FF:000006">
    <property type="entry name" value="Succinate--CoA ligase [ADP-forming] subunit alpha"/>
    <property type="match status" value="1"/>
</dbReference>
<dbReference type="InterPro" id="IPR017440">
    <property type="entry name" value="Cit_synth/succinyl-CoA_lig_AS"/>
</dbReference>
<dbReference type="GO" id="GO:0004775">
    <property type="term" value="F:succinate-CoA ligase (ADP-forming) activity"/>
    <property type="evidence" value="ECO:0007669"/>
    <property type="project" value="TreeGrafter"/>
</dbReference>
<dbReference type="PANTHER" id="PTHR11117:SF2">
    <property type="entry name" value="SUCCINATE--COA LIGASE [ADP_GDP-FORMING] SUBUNIT ALPHA, MITOCHONDRIAL"/>
    <property type="match status" value="1"/>
</dbReference>
<organism evidence="5">
    <name type="scientific">mine drainage metagenome</name>
    <dbReference type="NCBI Taxonomy" id="410659"/>
    <lineage>
        <taxon>unclassified sequences</taxon>
        <taxon>metagenomes</taxon>
        <taxon>ecological metagenomes</taxon>
    </lineage>
</organism>
<dbReference type="PANTHER" id="PTHR11117">
    <property type="entry name" value="SUCCINYL-COA LIGASE SUBUNIT ALPHA"/>
    <property type="match status" value="1"/>
</dbReference>
<evidence type="ECO:0000256" key="1">
    <source>
        <dbReference type="ARBA" id="ARBA00022532"/>
    </source>
</evidence>
<dbReference type="PRINTS" id="PR01798">
    <property type="entry name" value="SCOASYNTHASE"/>
</dbReference>
<dbReference type="Gene3D" id="3.40.50.261">
    <property type="entry name" value="Succinyl-CoA synthetase domains"/>
    <property type="match status" value="1"/>
</dbReference>
<gene>
    <name evidence="5" type="ORF">B1B_17368</name>
</gene>
<evidence type="ECO:0000256" key="2">
    <source>
        <dbReference type="ARBA" id="ARBA00022598"/>
    </source>
</evidence>
<keyword evidence="2" id="KW-0436">Ligase</keyword>
<dbReference type="GO" id="GO:0000166">
    <property type="term" value="F:nucleotide binding"/>
    <property type="evidence" value="ECO:0007669"/>
    <property type="project" value="UniProtKB-KW"/>
</dbReference>
<dbReference type="Pfam" id="PF00549">
    <property type="entry name" value="Ligase_CoA"/>
    <property type="match status" value="1"/>
</dbReference>
<dbReference type="InterPro" id="IPR005811">
    <property type="entry name" value="SUCC_ACL_C"/>
</dbReference>
<keyword evidence="3" id="KW-0547">Nucleotide-binding</keyword>
<feature type="non-terminal residue" evidence="5">
    <location>
        <position position="1"/>
    </location>
</feature>
<feature type="domain" description="ATP-citrate synthase/succinyl-CoA ligase C-terminal" evidence="4">
    <location>
        <begin position="45"/>
        <end position="165"/>
    </location>
</feature>
<dbReference type="GO" id="GO:0004776">
    <property type="term" value="F:succinate-CoA ligase (GDP-forming) activity"/>
    <property type="evidence" value="ECO:0007669"/>
    <property type="project" value="TreeGrafter"/>
</dbReference>
<dbReference type="InterPro" id="IPR016102">
    <property type="entry name" value="Succinyl-CoA_synth-like"/>
</dbReference>
<evidence type="ECO:0000256" key="3">
    <source>
        <dbReference type="ARBA" id="ARBA00022741"/>
    </source>
</evidence>
<dbReference type="PROSITE" id="PS00399">
    <property type="entry name" value="SUCCINYL_COA_LIG_2"/>
    <property type="match status" value="1"/>
</dbReference>
<dbReference type="GO" id="GO:0006099">
    <property type="term" value="P:tricarboxylic acid cycle"/>
    <property type="evidence" value="ECO:0007669"/>
    <property type="project" value="UniProtKB-KW"/>
</dbReference>
<keyword evidence="1" id="KW-0816">Tricarboxylic acid cycle</keyword>
<dbReference type="InterPro" id="IPR033847">
    <property type="entry name" value="Citrt_syn/SCS-alpha_CS"/>
</dbReference>
<sequence>EMLYYARAQGTRIIGPNCPGLASPGKAKVGILPNVIFRPGRVGVVSRSGTLTYEMVNSVSEAGFGQSTCIGLGGDPVNGTTFVDALELFQRDPGTDAIVMVGEIGGVAEEEAAEFIEGKVTKPVVGYIAGRSAPPGKRMGHAGAIITRGRGTAESKVKALTRAGVRMARFPYEIPDRVREAVASLGGR</sequence>
<proteinExistence type="predicted"/>
<evidence type="ECO:0000259" key="4">
    <source>
        <dbReference type="Pfam" id="PF00549"/>
    </source>
</evidence>
<dbReference type="PROSITE" id="PS01216">
    <property type="entry name" value="SUCCINYL_COA_LIG_1"/>
    <property type="match status" value="1"/>
</dbReference>
<dbReference type="GO" id="GO:0009361">
    <property type="term" value="C:succinate-CoA ligase complex (ADP-forming)"/>
    <property type="evidence" value="ECO:0007669"/>
    <property type="project" value="TreeGrafter"/>
</dbReference>
<dbReference type="SUPFAM" id="SSF52210">
    <property type="entry name" value="Succinyl-CoA synthetase domains"/>
    <property type="match status" value="1"/>
</dbReference>
<name>T0YER2_9ZZZZ</name>
<dbReference type="AlphaFoldDB" id="T0YER2"/>